<dbReference type="Gene3D" id="3.30.710.10">
    <property type="entry name" value="Potassium Channel Kv1.1, Chain A"/>
    <property type="match status" value="1"/>
</dbReference>
<dbReference type="Proteomes" id="UP001305779">
    <property type="component" value="Unassembled WGS sequence"/>
</dbReference>
<dbReference type="SUPFAM" id="SSF54695">
    <property type="entry name" value="POZ domain"/>
    <property type="match status" value="1"/>
</dbReference>
<dbReference type="CDD" id="cd18186">
    <property type="entry name" value="BTB_POZ_ZBTB_KLHL-like"/>
    <property type="match status" value="1"/>
</dbReference>
<protein>
    <recommendedName>
        <fullName evidence="1">BTB domain-containing protein</fullName>
    </recommendedName>
</protein>
<organism evidence="2 3">
    <name type="scientific">Zasmidium cellare</name>
    <name type="common">Wine cellar mold</name>
    <name type="synonym">Racodium cellare</name>
    <dbReference type="NCBI Taxonomy" id="395010"/>
    <lineage>
        <taxon>Eukaryota</taxon>
        <taxon>Fungi</taxon>
        <taxon>Dikarya</taxon>
        <taxon>Ascomycota</taxon>
        <taxon>Pezizomycotina</taxon>
        <taxon>Dothideomycetes</taxon>
        <taxon>Dothideomycetidae</taxon>
        <taxon>Mycosphaerellales</taxon>
        <taxon>Mycosphaerellaceae</taxon>
        <taxon>Zasmidium</taxon>
    </lineage>
</organism>
<evidence type="ECO:0000259" key="1">
    <source>
        <dbReference type="PROSITE" id="PS50097"/>
    </source>
</evidence>
<dbReference type="InterPro" id="IPR011333">
    <property type="entry name" value="SKP1/BTB/POZ_sf"/>
</dbReference>
<dbReference type="SMART" id="SM00225">
    <property type="entry name" value="BTB"/>
    <property type="match status" value="1"/>
</dbReference>
<gene>
    <name evidence="2" type="ORF">PRZ48_005759</name>
</gene>
<keyword evidence="3" id="KW-1185">Reference proteome</keyword>
<feature type="domain" description="BTB" evidence="1">
    <location>
        <begin position="23"/>
        <end position="84"/>
    </location>
</feature>
<reference evidence="2 3" key="1">
    <citation type="journal article" date="2023" name="G3 (Bethesda)">
        <title>A chromosome-level genome assembly of Zasmidium syzygii isolated from banana leaves.</title>
        <authorList>
            <person name="van Westerhoven A.C."/>
            <person name="Mehrabi R."/>
            <person name="Talebi R."/>
            <person name="Steentjes M.B.F."/>
            <person name="Corcolon B."/>
            <person name="Chong P.A."/>
            <person name="Kema G.H.J."/>
            <person name="Seidl M.F."/>
        </authorList>
    </citation>
    <scope>NUCLEOTIDE SEQUENCE [LARGE SCALE GENOMIC DNA]</scope>
    <source>
        <strain evidence="2 3">P124</strain>
    </source>
</reference>
<sequence length="256" mass="29526">MVEMDDHDPPTHNAHYFNNAALSDVTIHFGDDNEQLKLHRVILASSSEHFRKMFEGGFAEATAKDIHLEDDDPEALYGLLAWCYGLSYNGSHTFPVHTNYEEPLYYGSGDLDDEGHLTYMAYLYVAADKYLMLQLKEHARQNFQWATIRFVERYHGVYTDPEYLSEFVDVLEEVATVVYDALRDGAQKLRPYLASAVHEYIGYLVDDEHFKKLMVDIPELSRDLLVMGTKRTPGYTYLNYTGRRPTLDGFVVPEDE</sequence>
<comment type="caution">
    <text evidence="2">The sequence shown here is derived from an EMBL/GenBank/DDBJ whole genome shotgun (WGS) entry which is preliminary data.</text>
</comment>
<proteinExistence type="predicted"/>
<dbReference type="PROSITE" id="PS50097">
    <property type="entry name" value="BTB"/>
    <property type="match status" value="1"/>
</dbReference>
<dbReference type="PANTHER" id="PTHR24413">
    <property type="entry name" value="SPECKLE-TYPE POZ PROTEIN"/>
    <property type="match status" value="1"/>
</dbReference>
<dbReference type="InterPro" id="IPR000210">
    <property type="entry name" value="BTB/POZ_dom"/>
</dbReference>
<accession>A0ABR0ELS9</accession>
<evidence type="ECO:0000313" key="2">
    <source>
        <dbReference type="EMBL" id="KAK4502334.1"/>
    </source>
</evidence>
<evidence type="ECO:0000313" key="3">
    <source>
        <dbReference type="Proteomes" id="UP001305779"/>
    </source>
</evidence>
<dbReference type="EMBL" id="JAXOVC010000004">
    <property type="protein sequence ID" value="KAK4502334.1"/>
    <property type="molecule type" value="Genomic_DNA"/>
</dbReference>
<name>A0ABR0ELS9_ZASCE</name>
<dbReference type="Pfam" id="PF00651">
    <property type="entry name" value="BTB"/>
    <property type="match status" value="1"/>
</dbReference>